<evidence type="ECO:0000313" key="14">
    <source>
        <dbReference type="EMBL" id="KAJ8933753.1"/>
    </source>
</evidence>
<dbReference type="PANTHER" id="PTHR24345:SF93">
    <property type="entry name" value="SERINE_THREONINE-PROTEIN KINASE PLK1"/>
    <property type="match status" value="1"/>
</dbReference>
<dbReference type="AlphaFoldDB" id="A0AAV8X571"/>
<keyword evidence="3" id="KW-0963">Cytoplasm</keyword>
<evidence type="ECO:0000256" key="1">
    <source>
        <dbReference type="ARBA" id="ARBA00004496"/>
    </source>
</evidence>
<organism evidence="14 15">
    <name type="scientific">Aromia moschata</name>
    <dbReference type="NCBI Taxonomy" id="1265417"/>
    <lineage>
        <taxon>Eukaryota</taxon>
        <taxon>Metazoa</taxon>
        <taxon>Ecdysozoa</taxon>
        <taxon>Arthropoda</taxon>
        <taxon>Hexapoda</taxon>
        <taxon>Insecta</taxon>
        <taxon>Pterygota</taxon>
        <taxon>Neoptera</taxon>
        <taxon>Endopterygota</taxon>
        <taxon>Coleoptera</taxon>
        <taxon>Polyphaga</taxon>
        <taxon>Cucujiformia</taxon>
        <taxon>Chrysomeloidea</taxon>
        <taxon>Cerambycidae</taxon>
        <taxon>Cerambycinae</taxon>
        <taxon>Callichromatini</taxon>
        <taxon>Aromia</taxon>
    </lineage>
</organism>
<dbReference type="Proteomes" id="UP001162162">
    <property type="component" value="Unassembled WGS sequence"/>
</dbReference>
<evidence type="ECO:0000259" key="12">
    <source>
        <dbReference type="PROSITE" id="PS50011"/>
    </source>
</evidence>
<dbReference type="PANTHER" id="PTHR24345">
    <property type="entry name" value="SERINE/THREONINE-PROTEIN KINASE PLK"/>
    <property type="match status" value="1"/>
</dbReference>
<dbReference type="Gene3D" id="3.30.200.20">
    <property type="entry name" value="Phosphorylase Kinase, domain 1"/>
    <property type="match status" value="1"/>
</dbReference>
<dbReference type="GO" id="GO:0000922">
    <property type="term" value="C:spindle pole"/>
    <property type="evidence" value="ECO:0007669"/>
    <property type="project" value="TreeGrafter"/>
</dbReference>
<gene>
    <name evidence="14" type="ORF">NQ318_015745</name>
</gene>
<dbReference type="Pfam" id="PF00069">
    <property type="entry name" value="Pkinase"/>
    <property type="match status" value="1"/>
</dbReference>
<dbReference type="GO" id="GO:0005813">
    <property type="term" value="C:centrosome"/>
    <property type="evidence" value="ECO:0007669"/>
    <property type="project" value="TreeGrafter"/>
</dbReference>
<dbReference type="GO" id="GO:0000776">
    <property type="term" value="C:kinetochore"/>
    <property type="evidence" value="ECO:0007669"/>
    <property type="project" value="TreeGrafter"/>
</dbReference>
<comment type="subcellular location">
    <subcellularLocation>
        <location evidence="1">Cytoplasm</location>
    </subcellularLocation>
</comment>
<dbReference type="InterPro" id="IPR036947">
    <property type="entry name" value="POLO_box_dom_sf"/>
</dbReference>
<evidence type="ECO:0000256" key="6">
    <source>
        <dbReference type="ARBA" id="ARBA00022737"/>
    </source>
</evidence>
<dbReference type="Gene3D" id="3.30.1120.30">
    <property type="entry name" value="POLO box domain"/>
    <property type="match status" value="2"/>
</dbReference>
<dbReference type="Pfam" id="PF00659">
    <property type="entry name" value="POLO_box"/>
    <property type="match status" value="2"/>
</dbReference>
<accession>A0AAV8X571</accession>
<dbReference type="InterPro" id="IPR011009">
    <property type="entry name" value="Kinase-like_dom_sf"/>
</dbReference>
<evidence type="ECO:0000256" key="9">
    <source>
        <dbReference type="ARBA" id="ARBA00022840"/>
    </source>
</evidence>
<dbReference type="PROSITE" id="PS50011">
    <property type="entry name" value="PROTEIN_KINASE_DOM"/>
    <property type="match status" value="1"/>
</dbReference>
<evidence type="ECO:0000256" key="7">
    <source>
        <dbReference type="ARBA" id="ARBA00022741"/>
    </source>
</evidence>
<evidence type="ECO:0000256" key="8">
    <source>
        <dbReference type="ARBA" id="ARBA00022777"/>
    </source>
</evidence>
<keyword evidence="9" id="KW-0067">ATP-binding</keyword>
<dbReference type="InterPro" id="IPR000719">
    <property type="entry name" value="Prot_kinase_dom"/>
</dbReference>
<evidence type="ECO:0000259" key="13">
    <source>
        <dbReference type="PROSITE" id="PS50078"/>
    </source>
</evidence>
<feature type="domain" description="Protein kinase" evidence="12">
    <location>
        <begin position="23"/>
        <end position="416"/>
    </location>
</feature>
<feature type="domain" description="POLO box" evidence="13">
    <location>
        <begin position="235"/>
        <end position="313"/>
    </location>
</feature>
<dbReference type="GO" id="GO:0005524">
    <property type="term" value="F:ATP binding"/>
    <property type="evidence" value="ECO:0007669"/>
    <property type="project" value="UniProtKB-KW"/>
</dbReference>
<keyword evidence="5" id="KW-0808">Transferase</keyword>
<evidence type="ECO:0000256" key="4">
    <source>
        <dbReference type="ARBA" id="ARBA00022527"/>
    </source>
</evidence>
<dbReference type="GO" id="GO:0007052">
    <property type="term" value="P:mitotic spindle organization"/>
    <property type="evidence" value="ECO:0007669"/>
    <property type="project" value="TreeGrafter"/>
</dbReference>
<dbReference type="EC" id="2.7.11.21" evidence="2"/>
<dbReference type="InterPro" id="IPR000959">
    <property type="entry name" value="POLO_box_dom"/>
</dbReference>
<dbReference type="FunFam" id="3.30.1120.30:FF:000001">
    <property type="entry name" value="Serine/threonine-protein kinase PLK"/>
    <property type="match status" value="1"/>
</dbReference>
<evidence type="ECO:0000256" key="5">
    <source>
        <dbReference type="ARBA" id="ARBA00022679"/>
    </source>
</evidence>
<dbReference type="SUPFAM" id="SSF82615">
    <property type="entry name" value="Polo-box domain"/>
    <property type="match status" value="2"/>
</dbReference>
<dbReference type="GO" id="GO:0005737">
    <property type="term" value="C:cytoplasm"/>
    <property type="evidence" value="ECO:0007669"/>
    <property type="project" value="UniProtKB-SubCell"/>
</dbReference>
<comment type="catalytic activity">
    <reaction evidence="10">
        <text>L-threonyl-[protein] + ATP = O-phospho-L-threonyl-[protein] + ADP + H(+)</text>
        <dbReference type="Rhea" id="RHEA:46608"/>
        <dbReference type="Rhea" id="RHEA-COMP:11060"/>
        <dbReference type="Rhea" id="RHEA-COMP:11605"/>
        <dbReference type="ChEBI" id="CHEBI:15378"/>
        <dbReference type="ChEBI" id="CHEBI:30013"/>
        <dbReference type="ChEBI" id="CHEBI:30616"/>
        <dbReference type="ChEBI" id="CHEBI:61977"/>
        <dbReference type="ChEBI" id="CHEBI:456216"/>
        <dbReference type="EC" id="2.7.11.21"/>
    </reaction>
</comment>
<dbReference type="SMART" id="SM00220">
    <property type="entry name" value="S_TKc"/>
    <property type="match status" value="1"/>
</dbReference>
<keyword evidence="7" id="KW-0547">Nucleotide-binding</keyword>
<protein>
    <recommendedName>
        <fullName evidence="2">polo kinase</fullName>
        <ecNumber evidence="2">2.7.11.21</ecNumber>
    </recommendedName>
</protein>
<dbReference type="PROSITE" id="PS50078">
    <property type="entry name" value="POLO_BOX"/>
    <property type="match status" value="2"/>
</dbReference>
<keyword evidence="4" id="KW-0723">Serine/threonine-protein kinase</keyword>
<dbReference type="SUPFAM" id="SSF56112">
    <property type="entry name" value="Protein kinase-like (PK-like)"/>
    <property type="match status" value="1"/>
</dbReference>
<dbReference type="CDD" id="cd13117">
    <property type="entry name" value="POLO_box_2"/>
    <property type="match status" value="1"/>
</dbReference>
<feature type="domain" description="POLO box" evidence="13">
    <location>
        <begin position="334"/>
        <end position="415"/>
    </location>
</feature>
<reference evidence="14" key="1">
    <citation type="journal article" date="2023" name="Insect Mol. Biol.">
        <title>Genome sequencing provides insights into the evolution of gene families encoding plant cell wall-degrading enzymes in longhorned beetles.</title>
        <authorList>
            <person name="Shin N.R."/>
            <person name="Okamura Y."/>
            <person name="Kirsch R."/>
            <person name="Pauchet Y."/>
        </authorList>
    </citation>
    <scope>NUCLEOTIDE SEQUENCE</scope>
    <source>
        <strain evidence="14">AMC_N1</strain>
    </source>
</reference>
<evidence type="ECO:0000256" key="3">
    <source>
        <dbReference type="ARBA" id="ARBA00022490"/>
    </source>
</evidence>
<dbReference type="CDD" id="cd13118">
    <property type="entry name" value="POLO_box_1"/>
    <property type="match status" value="1"/>
</dbReference>
<evidence type="ECO:0000313" key="15">
    <source>
        <dbReference type="Proteomes" id="UP001162162"/>
    </source>
</evidence>
<dbReference type="GO" id="GO:0005634">
    <property type="term" value="C:nucleus"/>
    <property type="evidence" value="ECO:0007669"/>
    <property type="project" value="TreeGrafter"/>
</dbReference>
<comment type="caution">
    <text evidence="14">The sequence shown here is derived from an EMBL/GenBank/DDBJ whole genome shotgun (WGS) entry which is preliminary data.</text>
</comment>
<name>A0AAV8X571_9CUCU</name>
<proteinExistence type="predicted"/>
<keyword evidence="8" id="KW-0418">Kinase</keyword>
<evidence type="ECO:0000256" key="11">
    <source>
        <dbReference type="ARBA" id="ARBA00048347"/>
    </source>
</evidence>
<dbReference type="FunFam" id="3.30.200.20:FF:000284">
    <property type="entry name" value="Serine/threonine-protein kinase PLK"/>
    <property type="match status" value="1"/>
</dbReference>
<dbReference type="InterPro" id="IPR033695">
    <property type="entry name" value="POLO_box_2"/>
</dbReference>
<comment type="catalytic activity">
    <reaction evidence="11">
        <text>L-seryl-[protein] + ATP = O-phospho-L-seryl-[protein] + ADP + H(+)</text>
        <dbReference type="Rhea" id="RHEA:17989"/>
        <dbReference type="Rhea" id="RHEA-COMP:9863"/>
        <dbReference type="Rhea" id="RHEA-COMP:11604"/>
        <dbReference type="ChEBI" id="CHEBI:15378"/>
        <dbReference type="ChEBI" id="CHEBI:29999"/>
        <dbReference type="ChEBI" id="CHEBI:30616"/>
        <dbReference type="ChEBI" id="CHEBI:83421"/>
        <dbReference type="ChEBI" id="CHEBI:456216"/>
        <dbReference type="EC" id="2.7.11.21"/>
    </reaction>
</comment>
<evidence type="ECO:0000256" key="2">
    <source>
        <dbReference type="ARBA" id="ARBA00012424"/>
    </source>
</evidence>
<evidence type="ECO:0000256" key="10">
    <source>
        <dbReference type="ARBA" id="ARBA00047802"/>
    </source>
</evidence>
<keyword evidence="15" id="KW-1185">Reference proteome</keyword>
<dbReference type="GO" id="GO:0004674">
    <property type="term" value="F:protein serine/threonine kinase activity"/>
    <property type="evidence" value="ECO:0007669"/>
    <property type="project" value="UniProtKB-KW"/>
</dbReference>
<dbReference type="EMBL" id="JAPWTK010001163">
    <property type="protein sequence ID" value="KAJ8933753.1"/>
    <property type="molecule type" value="Genomic_DNA"/>
</dbReference>
<keyword evidence="6" id="KW-0677">Repeat</keyword>
<dbReference type="InterPro" id="IPR033701">
    <property type="entry name" value="POLO_box_1"/>
</dbReference>
<sequence length="416" mass="47835">MSKENYVCTMPDVIYDSHTRTQYKKGRFFGKGAFAKCYEITNTMNNQAYAGKIVSKKLIARQDRRERMTQEIQIHKALCNKNVIGFYSSFEDNHNVYIVLELCSKRLTPKSRPKAEQLLDHNFITTSYCPSNLPVSCLTMAPRFDKLDVSSRKPLIEQNRDKVGSLIMSPNKNKKYDSIAAGLGATTPSSVAHFDARENFLTLRNMLGKVLKSKPARTQKILDEMTDPAAQPMIWVSKWVDYYDLYGFGYQLSDEGVGVNFNDTTKLILLPNGINVHYVDKNGDESYMTMDNYPKRYEKKMTLLSYFSRYMHEHLIRTGAAACKEVDTMSRTPHLHHWYRSTSGILMQLNNGTIQMNFGDHTKIIMCPLMCAITYIDEDTSFRTFRFSSIEKNGCSVGLYEKMRYAYDKITVLLDP</sequence>